<dbReference type="InterPro" id="IPR013783">
    <property type="entry name" value="Ig-like_fold"/>
</dbReference>
<reference evidence="2 3" key="1">
    <citation type="journal article" date="2018" name="Plant Biotechnol. Rep.">
        <title>Diversity and antifungal activity of endophytic bacteria associated with Panax ginseng seedlings.</title>
        <authorList>
            <person name="Park J.M."/>
            <person name="Hong C.E."/>
            <person name="Jo S.H."/>
        </authorList>
    </citation>
    <scope>NUCLEOTIDE SEQUENCE [LARGE SCALE GENOMIC DNA]</scope>
    <source>
        <strain evidence="2 3">PgKB38</strain>
    </source>
</reference>
<proteinExistence type="predicted"/>
<dbReference type="AlphaFoldDB" id="A0A5M9IP52"/>
<dbReference type="Proteomes" id="UP000323425">
    <property type="component" value="Unassembled WGS sequence"/>
</dbReference>
<name>A0A5M9IP52_9PSED</name>
<dbReference type="Gene3D" id="2.60.40.10">
    <property type="entry name" value="Immunoglobulins"/>
    <property type="match status" value="1"/>
</dbReference>
<organism evidence="2 3">
    <name type="scientific">Pseudomonas extremaustralis</name>
    <dbReference type="NCBI Taxonomy" id="359110"/>
    <lineage>
        <taxon>Bacteria</taxon>
        <taxon>Pseudomonadati</taxon>
        <taxon>Pseudomonadota</taxon>
        <taxon>Gammaproteobacteria</taxon>
        <taxon>Pseudomonadales</taxon>
        <taxon>Pseudomonadaceae</taxon>
        <taxon>Pseudomonas</taxon>
    </lineage>
</organism>
<evidence type="ECO:0000313" key="3">
    <source>
        <dbReference type="Proteomes" id="UP000323425"/>
    </source>
</evidence>
<dbReference type="EMBL" id="VTFH01000002">
    <property type="protein sequence ID" value="KAA8557843.1"/>
    <property type="molecule type" value="Genomic_DNA"/>
</dbReference>
<evidence type="ECO:0000259" key="1">
    <source>
        <dbReference type="Pfam" id="PF16158"/>
    </source>
</evidence>
<dbReference type="Pfam" id="PF16158">
    <property type="entry name" value="N_BRCA1_IG"/>
    <property type="match status" value="1"/>
</dbReference>
<dbReference type="InterPro" id="IPR032350">
    <property type="entry name" value="Nbr1_FW"/>
</dbReference>
<comment type="caution">
    <text evidence="2">The sequence shown here is derived from an EMBL/GenBank/DDBJ whole genome shotgun (WGS) entry which is preliminary data.</text>
</comment>
<sequence>MDIHLRSLHSELPIADTLPGQPVHISVEFAAPKETCTVASVWRIEDEQGKPCYGPAFILHVVVNVMAR</sequence>
<protein>
    <recommendedName>
        <fullName evidence="1">Nbr1 FW domain-containing protein</fullName>
    </recommendedName>
</protein>
<accession>A0A5M9IP52</accession>
<evidence type="ECO:0000313" key="2">
    <source>
        <dbReference type="EMBL" id="KAA8557843.1"/>
    </source>
</evidence>
<gene>
    <name evidence="2" type="ORF">FX985_04182</name>
</gene>
<feature type="domain" description="Nbr1 FW" evidence="1">
    <location>
        <begin position="9"/>
        <end position="63"/>
    </location>
</feature>